<evidence type="ECO:0000313" key="10">
    <source>
        <dbReference type="EMBL" id="KKO19914.1"/>
    </source>
</evidence>
<feature type="domain" description="ABC transmembrane type-1" evidence="9">
    <location>
        <begin position="330"/>
        <end position="464"/>
    </location>
</feature>
<feature type="transmembrane region" description="Helical" evidence="8">
    <location>
        <begin position="58"/>
        <end position="80"/>
    </location>
</feature>
<feature type="transmembrane region" description="Helical" evidence="8">
    <location>
        <begin position="395"/>
        <end position="412"/>
    </location>
</feature>
<name>A0A0M2UZJ5_9BACT</name>
<dbReference type="InterPro" id="IPR035906">
    <property type="entry name" value="MetI-like_sf"/>
</dbReference>
<evidence type="ECO:0000256" key="5">
    <source>
        <dbReference type="ARBA" id="ARBA00022692"/>
    </source>
</evidence>
<proteinExistence type="inferred from homology"/>
<evidence type="ECO:0000256" key="1">
    <source>
        <dbReference type="ARBA" id="ARBA00004429"/>
    </source>
</evidence>
<feature type="transmembrane region" description="Helical" evidence="8">
    <location>
        <begin position="366"/>
        <end position="389"/>
    </location>
</feature>
<gene>
    <name evidence="10" type="ORF">BROFUL_01364</name>
</gene>
<keyword evidence="7 8" id="KW-0472">Membrane</keyword>
<keyword evidence="5 8" id="KW-0812">Transmembrane</keyword>
<evidence type="ECO:0000256" key="8">
    <source>
        <dbReference type="RuleBase" id="RU363032"/>
    </source>
</evidence>
<feature type="transmembrane region" description="Helical" evidence="8">
    <location>
        <begin position="137"/>
        <end position="160"/>
    </location>
</feature>
<feature type="transmembrane region" description="Helical" evidence="8">
    <location>
        <begin position="239"/>
        <end position="257"/>
    </location>
</feature>
<evidence type="ECO:0000256" key="6">
    <source>
        <dbReference type="ARBA" id="ARBA00022989"/>
    </source>
</evidence>
<dbReference type="Gene3D" id="1.10.3720.10">
    <property type="entry name" value="MetI-like"/>
    <property type="match status" value="2"/>
</dbReference>
<evidence type="ECO:0000256" key="7">
    <source>
        <dbReference type="ARBA" id="ARBA00023136"/>
    </source>
</evidence>
<dbReference type="CDD" id="cd06261">
    <property type="entry name" value="TM_PBP2"/>
    <property type="match status" value="2"/>
</dbReference>
<feature type="transmembrane region" description="Helical" evidence="8">
    <location>
        <begin position="7"/>
        <end position="26"/>
    </location>
</feature>
<dbReference type="PANTHER" id="PTHR43357:SF3">
    <property type="entry name" value="FE(3+)-TRANSPORT SYSTEM PERMEASE PROTEIN FBPB 2"/>
    <property type="match status" value="1"/>
</dbReference>
<accession>A0A0M2UZJ5</accession>
<dbReference type="EMBL" id="LAQJ01000141">
    <property type="protein sequence ID" value="KKO19914.1"/>
    <property type="molecule type" value="Genomic_DNA"/>
</dbReference>
<comment type="caution">
    <text evidence="10">The sequence shown here is derived from an EMBL/GenBank/DDBJ whole genome shotgun (WGS) entry which is preliminary data.</text>
</comment>
<comment type="subcellular location">
    <subcellularLocation>
        <location evidence="1">Cell inner membrane</location>
        <topology evidence="1">Multi-pass membrane protein</topology>
    </subcellularLocation>
    <subcellularLocation>
        <location evidence="8">Cell membrane</location>
        <topology evidence="8">Multi-pass membrane protein</topology>
    </subcellularLocation>
</comment>
<dbReference type="Pfam" id="PF00528">
    <property type="entry name" value="BPD_transp_1"/>
    <property type="match status" value="2"/>
</dbReference>
<dbReference type="Proteomes" id="UP000034954">
    <property type="component" value="Unassembled WGS sequence"/>
</dbReference>
<evidence type="ECO:0000256" key="4">
    <source>
        <dbReference type="ARBA" id="ARBA00022519"/>
    </source>
</evidence>
<evidence type="ECO:0000313" key="11">
    <source>
        <dbReference type="Proteomes" id="UP000034954"/>
    </source>
</evidence>
<evidence type="ECO:0000259" key="9">
    <source>
        <dbReference type="PROSITE" id="PS50928"/>
    </source>
</evidence>
<protein>
    <submittedName>
        <fullName evidence="10">ABC transporter permease component</fullName>
    </submittedName>
</protein>
<evidence type="ECO:0000256" key="2">
    <source>
        <dbReference type="ARBA" id="ARBA00022448"/>
    </source>
</evidence>
<feature type="domain" description="ABC transmembrane type-1" evidence="9">
    <location>
        <begin position="54"/>
        <end position="256"/>
    </location>
</feature>
<keyword evidence="11" id="KW-1185">Reference proteome</keyword>
<feature type="transmembrane region" description="Helical" evidence="8">
    <location>
        <begin position="290"/>
        <end position="310"/>
    </location>
</feature>
<dbReference type="SUPFAM" id="SSF161098">
    <property type="entry name" value="MetI-like"/>
    <property type="match status" value="2"/>
</dbReference>
<keyword evidence="3" id="KW-1003">Cell membrane</keyword>
<dbReference type="PROSITE" id="PS50928">
    <property type="entry name" value="ABC_TM1"/>
    <property type="match status" value="2"/>
</dbReference>
<sequence>MQKTLTLGLFFAIFLCTTFLPIMWMFGNSIFEDGAFSFFYYKSIFLAQEYVKAITNSLILASVTTALSAFLGVSVGFFLARANLPFQNVFKICFLIPFIIPSYITGIAWTNLLGKAGFLNKALSKYTFLSSGSVSDFIYSIYGASFILSITFFPVIMLLTEYALKNINPRLEESSLISGNTFLTLKKITLPLIAPAILSGVMIVFVLSLSEFGVPSFLQVNVLTTQIFTQFSAFYNEKAATALAFPLIAITMMIIMLERVYLQGKSFEILGRTTSNSTISYNLTWLRRTGLVFCTLVLLVFVVNPLSTLILNTKTLSAYYDAFLLARNGITNSIVFGSIGATFLTFMGFFLGYLSEKIRSGQKQSMAAFIWLFFAVPATVSGIGLIKLWNRPGGFFQGIYSSLWIIIIGYVVKFSPLSSRIMANYLKQMPHSMEETGIVMGASWFRVLRKILFPLQKHGLSPHG</sequence>
<feature type="transmembrane region" description="Helical" evidence="8">
    <location>
        <begin position="330"/>
        <end position="354"/>
    </location>
</feature>
<dbReference type="PANTHER" id="PTHR43357">
    <property type="entry name" value="INNER MEMBRANE ABC TRANSPORTER PERMEASE PROTEIN YDCV"/>
    <property type="match status" value="1"/>
</dbReference>
<reference evidence="10 11" key="1">
    <citation type="journal article" date="2013" name="BMC Microbiol.">
        <title>Identification of the type II cytochrome c maturation pathway in anammox bacteria by comparative genomics.</title>
        <authorList>
            <person name="Ferousi C."/>
            <person name="Speth D.R."/>
            <person name="Reimann J."/>
            <person name="Op den Camp H.J."/>
            <person name="Allen J.W."/>
            <person name="Keltjens J.T."/>
            <person name="Jetten M.S."/>
        </authorList>
    </citation>
    <scope>NUCLEOTIDE SEQUENCE [LARGE SCALE GENOMIC DNA]</scope>
    <source>
        <strain evidence="10">RU1</strain>
    </source>
</reference>
<organism evidence="10 11">
    <name type="scientific">Candidatus Brocadia fulgida</name>
    <dbReference type="NCBI Taxonomy" id="380242"/>
    <lineage>
        <taxon>Bacteria</taxon>
        <taxon>Pseudomonadati</taxon>
        <taxon>Planctomycetota</taxon>
        <taxon>Candidatus Brocadiia</taxon>
        <taxon>Candidatus Brocadiales</taxon>
        <taxon>Candidatus Brocadiaceae</taxon>
        <taxon>Candidatus Brocadia</taxon>
    </lineage>
</organism>
<comment type="similarity">
    <text evidence="8">Belongs to the binding-protein-dependent transport system permease family.</text>
</comment>
<keyword evidence="6 8" id="KW-1133">Transmembrane helix</keyword>
<dbReference type="GO" id="GO:0005886">
    <property type="term" value="C:plasma membrane"/>
    <property type="evidence" value="ECO:0007669"/>
    <property type="project" value="UniProtKB-SubCell"/>
</dbReference>
<feature type="transmembrane region" description="Helical" evidence="8">
    <location>
        <begin position="188"/>
        <end position="209"/>
    </location>
</feature>
<evidence type="ECO:0000256" key="3">
    <source>
        <dbReference type="ARBA" id="ARBA00022475"/>
    </source>
</evidence>
<keyword evidence="4" id="KW-0997">Cell inner membrane</keyword>
<dbReference type="GO" id="GO:0055085">
    <property type="term" value="P:transmembrane transport"/>
    <property type="evidence" value="ECO:0007669"/>
    <property type="project" value="InterPro"/>
</dbReference>
<feature type="transmembrane region" description="Helical" evidence="8">
    <location>
        <begin position="92"/>
        <end position="112"/>
    </location>
</feature>
<dbReference type="AlphaFoldDB" id="A0A0M2UZJ5"/>
<dbReference type="InterPro" id="IPR000515">
    <property type="entry name" value="MetI-like"/>
</dbReference>
<keyword evidence="2 8" id="KW-0813">Transport</keyword>